<name>A0ABW5NEF8_9SPHI</name>
<protein>
    <submittedName>
        <fullName evidence="6">DNA mismatch repair protein MutS</fullName>
    </submittedName>
</protein>
<feature type="domain" description="DNA mismatch repair proteins mutS family" evidence="5">
    <location>
        <begin position="422"/>
        <end position="593"/>
    </location>
</feature>
<keyword evidence="4" id="KW-1133">Transmembrane helix</keyword>
<accession>A0ABW5NEF8</accession>
<dbReference type="InterPro" id="IPR036187">
    <property type="entry name" value="DNA_mismatch_repair_MutS_sf"/>
</dbReference>
<dbReference type="SUPFAM" id="SSF48334">
    <property type="entry name" value="DNA repair protein MutS, domain III"/>
    <property type="match status" value="1"/>
</dbReference>
<feature type="transmembrane region" description="Helical" evidence="4">
    <location>
        <begin position="29"/>
        <end position="46"/>
    </location>
</feature>
<feature type="transmembrane region" description="Helical" evidence="4">
    <location>
        <begin position="213"/>
        <end position="231"/>
    </location>
</feature>
<dbReference type="SMART" id="SM00534">
    <property type="entry name" value="MUTSac"/>
    <property type="match status" value="1"/>
</dbReference>
<dbReference type="InterPro" id="IPR000432">
    <property type="entry name" value="DNA_mismatch_repair_MutS_C"/>
</dbReference>
<evidence type="ECO:0000313" key="6">
    <source>
        <dbReference type="EMBL" id="MFD2597541.1"/>
    </source>
</evidence>
<sequence>MSNTLYSNNISKTLSEISVLTKRVNTTSLLRLAVILLGGAALFMLFQTENVAYVLLCAIAVVVVFLYLVFQQAKLERQRDEKQAFLQINENEARILEGGENMYSDGTAYANGKHPYSSDLDIFGAHSLFAKINRCATQDGNDALAQWLDKAADRNTIMERQEAVREFAEDSSFNQQLQTKLLFNLKSKTNLRAYLSAYFNDKHLSFGNKFMQIYTRIAPFLLIGGIVYSIAVESIMSYVLMLAIAHLLWTLALGGKVSVFSNRIDKIGAIMIAYSGAIEAIEKRDFQAKRNQHLQQQLKTKSDTPLSEALNQLGKLIDKLDVRNNMLVGAILNMFMLWDFRQVQAIVNWKKDYAGDTLEAFTVMADFEALLSLGVLAYNQSGWSFPEILDDAQNGRIVTKDIEHPLIISNRSVANTYDANAHRVALITGSNMAGKSTFLRTIGINAVLAYAGSVVCAKYLQLPIYKLVTYMRIKDDLNESTSTFKAELDRMKFILGVVEVAKDSFFLIDEMLRGTNSVDKYLGSKAVIKKLIALDGKGMVATHDLQLSKLSDEYPNDLANYHFDIQIQDGEMLFDYKLKSGECKIFNASMLLRGIGVEVDA</sequence>
<dbReference type="InterPro" id="IPR045076">
    <property type="entry name" value="MutS"/>
</dbReference>
<dbReference type="EMBL" id="JBHUMA010000004">
    <property type="protein sequence ID" value="MFD2597541.1"/>
    <property type="molecule type" value="Genomic_DNA"/>
</dbReference>
<gene>
    <name evidence="6" type="ORF">ACFSQ3_01150</name>
</gene>
<dbReference type="Proteomes" id="UP001597393">
    <property type="component" value="Unassembled WGS sequence"/>
</dbReference>
<dbReference type="PANTHER" id="PTHR11361:SF99">
    <property type="entry name" value="DNA MISMATCH REPAIR PROTEIN"/>
    <property type="match status" value="1"/>
</dbReference>
<keyword evidence="3" id="KW-0238">DNA-binding</keyword>
<keyword evidence="4" id="KW-0812">Transmembrane</keyword>
<dbReference type="SUPFAM" id="SSF52540">
    <property type="entry name" value="P-loop containing nucleoside triphosphate hydrolases"/>
    <property type="match status" value="1"/>
</dbReference>
<feature type="transmembrane region" description="Helical" evidence="4">
    <location>
        <begin position="237"/>
        <end position="254"/>
    </location>
</feature>
<evidence type="ECO:0000259" key="5">
    <source>
        <dbReference type="SMART" id="SM00534"/>
    </source>
</evidence>
<dbReference type="InterPro" id="IPR027417">
    <property type="entry name" value="P-loop_NTPase"/>
</dbReference>
<evidence type="ECO:0000313" key="7">
    <source>
        <dbReference type="Proteomes" id="UP001597393"/>
    </source>
</evidence>
<dbReference type="Gene3D" id="3.40.50.300">
    <property type="entry name" value="P-loop containing nucleotide triphosphate hydrolases"/>
    <property type="match status" value="1"/>
</dbReference>
<keyword evidence="4" id="KW-0472">Membrane</keyword>
<dbReference type="Gene3D" id="1.10.1420.10">
    <property type="match status" value="1"/>
</dbReference>
<evidence type="ECO:0000256" key="1">
    <source>
        <dbReference type="ARBA" id="ARBA00022741"/>
    </source>
</evidence>
<keyword evidence="7" id="KW-1185">Reference proteome</keyword>
<dbReference type="RefSeq" id="WP_380866770.1">
    <property type="nucleotide sequence ID" value="NZ_JBHUMA010000004.1"/>
</dbReference>
<keyword evidence="1" id="KW-0547">Nucleotide-binding</keyword>
<organism evidence="6 7">
    <name type="scientific">Sphingobacterium corticis</name>
    <dbReference type="NCBI Taxonomy" id="1812823"/>
    <lineage>
        <taxon>Bacteria</taxon>
        <taxon>Pseudomonadati</taxon>
        <taxon>Bacteroidota</taxon>
        <taxon>Sphingobacteriia</taxon>
        <taxon>Sphingobacteriales</taxon>
        <taxon>Sphingobacteriaceae</taxon>
        <taxon>Sphingobacterium</taxon>
    </lineage>
</organism>
<evidence type="ECO:0000256" key="2">
    <source>
        <dbReference type="ARBA" id="ARBA00022840"/>
    </source>
</evidence>
<evidence type="ECO:0000256" key="4">
    <source>
        <dbReference type="SAM" id="Phobius"/>
    </source>
</evidence>
<comment type="caution">
    <text evidence="6">The sequence shown here is derived from an EMBL/GenBank/DDBJ whole genome shotgun (WGS) entry which is preliminary data.</text>
</comment>
<keyword evidence="2" id="KW-0067">ATP-binding</keyword>
<evidence type="ECO:0000256" key="3">
    <source>
        <dbReference type="ARBA" id="ARBA00023125"/>
    </source>
</evidence>
<proteinExistence type="predicted"/>
<dbReference type="Pfam" id="PF00488">
    <property type="entry name" value="MutS_V"/>
    <property type="match status" value="1"/>
</dbReference>
<reference evidence="7" key="1">
    <citation type="journal article" date="2019" name="Int. J. Syst. Evol. Microbiol.">
        <title>The Global Catalogue of Microorganisms (GCM) 10K type strain sequencing project: providing services to taxonomists for standard genome sequencing and annotation.</title>
        <authorList>
            <consortium name="The Broad Institute Genomics Platform"/>
            <consortium name="The Broad Institute Genome Sequencing Center for Infectious Disease"/>
            <person name="Wu L."/>
            <person name="Ma J."/>
        </authorList>
    </citation>
    <scope>NUCLEOTIDE SEQUENCE [LARGE SCALE GENOMIC DNA]</scope>
    <source>
        <strain evidence="7">KCTC 42248</strain>
    </source>
</reference>
<feature type="transmembrane region" description="Helical" evidence="4">
    <location>
        <begin position="52"/>
        <end position="70"/>
    </location>
</feature>
<dbReference type="PANTHER" id="PTHR11361">
    <property type="entry name" value="DNA MISMATCH REPAIR PROTEIN MUTS FAMILY MEMBER"/>
    <property type="match status" value="1"/>
</dbReference>